<keyword evidence="7" id="KW-0560">Oxidoreductase</keyword>
<dbReference type="NCBIfam" id="TIGR03970">
    <property type="entry name" value="Rv0697"/>
    <property type="match status" value="1"/>
</dbReference>
<feature type="domain" description="Glucose-methanol-choline oxidoreductase N-terminal" evidence="5">
    <location>
        <begin position="9"/>
        <end position="299"/>
    </location>
</feature>
<feature type="domain" description="Glucose-methanol-choline oxidoreductase C-terminal" evidence="6">
    <location>
        <begin position="357"/>
        <end position="470"/>
    </location>
</feature>
<dbReference type="InterPro" id="IPR012132">
    <property type="entry name" value="GMC_OxRdtase"/>
</dbReference>
<gene>
    <name evidence="7" type="primary">mftG</name>
    <name evidence="7" type="ORF">K0O64_05105</name>
</gene>
<keyword evidence="8" id="KW-1185">Reference proteome</keyword>
<dbReference type="Gene3D" id="3.50.50.60">
    <property type="entry name" value="FAD/NAD(P)-binding domain"/>
    <property type="match status" value="2"/>
</dbReference>
<evidence type="ECO:0000313" key="8">
    <source>
        <dbReference type="Proteomes" id="UP000825367"/>
    </source>
</evidence>
<dbReference type="InterPro" id="IPR000172">
    <property type="entry name" value="GMC_OxRdtase_N"/>
</dbReference>
<dbReference type="PANTHER" id="PTHR11552">
    <property type="entry name" value="GLUCOSE-METHANOL-CHOLINE GMC OXIDOREDUCTASE"/>
    <property type="match status" value="1"/>
</dbReference>
<evidence type="ECO:0000256" key="2">
    <source>
        <dbReference type="ARBA" id="ARBA00010790"/>
    </source>
</evidence>
<reference evidence="7 8" key="1">
    <citation type="submission" date="2021-07" db="EMBL/GenBank/DDBJ databases">
        <title>Whole genome sequencing of non-tuberculosis mycobacteria type-strains.</title>
        <authorList>
            <person name="Igarashi Y."/>
            <person name="Osugi A."/>
            <person name="Mitarai S."/>
        </authorList>
    </citation>
    <scope>NUCLEOTIDE SEQUENCE [LARGE SCALE GENOMIC DNA]</scope>
    <source>
        <strain evidence="7 8">JCM 16370</strain>
    </source>
</reference>
<dbReference type="SUPFAM" id="SSF54373">
    <property type="entry name" value="FAD-linked reductases, C-terminal domain"/>
    <property type="match status" value="1"/>
</dbReference>
<dbReference type="InterPro" id="IPR007867">
    <property type="entry name" value="GMC_OxRtase_C"/>
</dbReference>
<accession>A0ABX8VJP5</accession>
<evidence type="ECO:0000256" key="1">
    <source>
        <dbReference type="ARBA" id="ARBA00001974"/>
    </source>
</evidence>
<dbReference type="RefSeq" id="WP_220046177.1">
    <property type="nucleotide sequence ID" value="NZ_BAAAVX010000003.1"/>
</dbReference>
<evidence type="ECO:0000259" key="6">
    <source>
        <dbReference type="Pfam" id="PF05199"/>
    </source>
</evidence>
<evidence type="ECO:0000259" key="5">
    <source>
        <dbReference type="Pfam" id="PF00732"/>
    </source>
</evidence>
<name>A0ABX8VJP5_9MYCO</name>
<dbReference type="Pfam" id="PF00732">
    <property type="entry name" value="GMC_oxred_N"/>
    <property type="match status" value="1"/>
</dbReference>
<dbReference type="PIRSF" id="PIRSF000137">
    <property type="entry name" value="Alcohol_oxidase"/>
    <property type="match status" value="1"/>
</dbReference>
<keyword evidence="4" id="KW-0274">FAD</keyword>
<comment type="similarity">
    <text evidence="2">Belongs to the GMC oxidoreductase family.</text>
</comment>
<dbReference type="Pfam" id="PF05199">
    <property type="entry name" value="GMC_oxred_C"/>
    <property type="match status" value="1"/>
</dbReference>
<dbReference type="GO" id="GO:0016491">
    <property type="term" value="F:oxidoreductase activity"/>
    <property type="evidence" value="ECO:0007669"/>
    <property type="project" value="UniProtKB-KW"/>
</dbReference>
<protein>
    <submittedName>
        <fullName evidence="7">Mycofactocin system GMC family oxidoreductase MftG</fullName>
        <ecNumber evidence="7">1.-.-.-</ecNumber>
    </submittedName>
</protein>
<sequence length="480" mass="49977">MVDHIAHSDVLIVGAGSAGSVLAERVSADPACRVTVVEAGLGPDEPGVRELTRNGLQLPIGAASPLAQRYRAQLTDEPPRGADLVRGLTVGGSGAVNGGYFCRALPIDFDGPGVPGWSWDEVVPHYRAIQTDLDFPDRADGGPIAIRRTHELVGSTAAFVDAAQAFGLPWLPDLNAEPTGDNAPPGIGAVPLNIVDGVRSGPGAAFLEPAMPRPNLTVLPRTRVLRLRLSGGRVVGVETAGPNGPAVQEADRVVVSAGAIGSAHLLMLSGIGPAAALGGLGITVAADLPVGQRTWDHPEWVLPTTWTVVPQRPVLEVVLVADGVEIRPYTGGFIAMVGDGTLGRPDWPHLGVALMAPRTHGRVSLVSGDPMVAPWIEHHYDSAAEDVAALRSGCEYAAEMLGTTTQLGEPMWSTSQHLCGTAPMGVDSDEHAVVDPRCRVRGIDNLWVVDGSVLPRITGRGPHATIAMIGHRAAEFVSAG</sequence>
<dbReference type="InterPro" id="IPR036188">
    <property type="entry name" value="FAD/NAD-bd_sf"/>
</dbReference>
<proteinExistence type="inferred from homology"/>
<dbReference type="EC" id="1.-.-.-" evidence="7"/>
<keyword evidence="3" id="KW-0285">Flavoprotein</keyword>
<evidence type="ECO:0000256" key="4">
    <source>
        <dbReference type="ARBA" id="ARBA00022827"/>
    </source>
</evidence>
<evidence type="ECO:0000256" key="3">
    <source>
        <dbReference type="ARBA" id="ARBA00022630"/>
    </source>
</evidence>
<dbReference type="SUPFAM" id="SSF51905">
    <property type="entry name" value="FAD/NAD(P)-binding domain"/>
    <property type="match status" value="1"/>
</dbReference>
<dbReference type="InterPro" id="IPR023978">
    <property type="entry name" value="GMC_oxidoreductase_bact"/>
</dbReference>
<comment type="cofactor">
    <cofactor evidence="1">
        <name>FAD</name>
        <dbReference type="ChEBI" id="CHEBI:57692"/>
    </cofactor>
</comment>
<dbReference type="EMBL" id="CP080333">
    <property type="protein sequence ID" value="QYL17932.1"/>
    <property type="molecule type" value="Genomic_DNA"/>
</dbReference>
<dbReference type="PANTHER" id="PTHR11552:SF147">
    <property type="entry name" value="CHOLINE DEHYDROGENASE, MITOCHONDRIAL"/>
    <property type="match status" value="1"/>
</dbReference>
<organism evidence="7 8">
    <name type="scientific">Mycolicibacterium pallens</name>
    <dbReference type="NCBI Taxonomy" id="370524"/>
    <lineage>
        <taxon>Bacteria</taxon>
        <taxon>Bacillati</taxon>
        <taxon>Actinomycetota</taxon>
        <taxon>Actinomycetes</taxon>
        <taxon>Mycobacteriales</taxon>
        <taxon>Mycobacteriaceae</taxon>
        <taxon>Mycolicibacterium</taxon>
    </lineage>
</organism>
<dbReference type="Proteomes" id="UP000825367">
    <property type="component" value="Chromosome"/>
</dbReference>
<dbReference type="Gene3D" id="3.30.410.40">
    <property type="match status" value="1"/>
</dbReference>
<evidence type="ECO:0000313" key="7">
    <source>
        <dbReference type="EMBL" id="QYL17932.1"/>
    </source>
</evidence>